<evidence type="ECO:0000259" key="2">
    <source>
        <dbReference type="Pfam" id="PF05699"/>
    </source>
</evidence>
<feature type="compositionally biased region" description="Basic and acidic residues" evidence="1">
    <location>
        <begin position="150"/>
        <end position="164"/>
    </location>
</feature>
<name>A0A4Y2GP73_ARAVE</name>
<dbReference type="SUPFAM" id="SSF53098">
    <property type="entry name" value="Ribonuclease H-like"/>
    <property type="match status" value="1"/>
</dbReference>
<feature type="compositionally biased region" description="Polar residues" evidence="1">
    <location>
        <begin position="167"/>
        <end position="183"/>
    </location>
</feature>
<evidence type="ECO:0000313" key="3">
    <source>
        <dbReference type="EMBL" id="GBM54338.1"/>
    </source>
</evidence>
<feature type="region of interest" description="Disordered" evidence="1">
    <location>
        <begin position="125"/>
        <end position="183"/>
    </location>
</feature>
<sequence length="183" mass="20614">MNYTLSEIVKKVLQLFGSKENRLSNIIKLAEALKTIPPTSTEAERTFSAAGLFITKLRTRLNDESIDCLCFANSTKSFHQSQSSIIIFYLYKISNTNSQQITNNDSTELSIVLSSSADQLALQRKLQSRSSRSTHSTQYRSASNSLLTRTADRTPKRDSKDVRTPRRSQSINTFKVDSHSLTQ</sequence>
<comment type="caution">
    <text evidence="3">The sequence shown here is derived from an EMBL/GenBank/DDBJ whole genome shotgun (WGS) entry which is preliminary data.</text>
</comment>
<dbReference type="InterPro" id="IPR008906">
    <property type="entry name" value="HATC_C_dom"/>
</dbReference>
<evidence type="ECO:0000256" key="1">
    <source>
        <dbReference type="SAM" id="MobiDB-lite"/>
    </source>
</evidence>
<proteinExistence type="predicted"/>
<reference evidence="3 4" key="1">
    <citation type="journal article" date="2019" name="Sci. Rep.">
        <title>Orb-weaving spider Araneus ventricosus genome elucidates the spidroin gene catalogue.</title>
        <authorList>
            <person name="Kono N."/>
            <person name="Nakamura H."/>
            <person name="Ohtoshi R."/>
            <person name="Moran D.A.P."/>
            <person name="Shinohara A."/>
            <person name="Yoshida Y."/>
            <person name="Fujiwara M."/>
            <person name="Mori M."/>
            <person name="Tomita M."/>
            <person name="Arakawa K."/>
        </authorList>
    </citation>
    <scope>NUCLEOTIDE SEQUENCE [LARGE SCALE GENOMIC DNA]</scope>
</reference>
<gene>
    <name evidence="3" type="ORF">AVEN_259201_1</name>
</gene>
<keyword evidence="4" id="KW-1185">Reference proteome</keyword>
<dbReference type="GO" id="GO:0046983">
    <property type="term" value="F:protein dimerization activity"/>
    <property type="evidence" value="ECO:0007669"/>
    <property type="project" value="InterPro"/>
</dbReference>
<protein>
    <recommendedName>
        <fullName evidence="2">HAT C-terminal dimerisation domain-containing protein</fullName>
    </recommendedName>
</protein>
<dbReference type="InterPro" id="IPR012337">
    <property type="entry name" value="RNaseH-like_sf"/>
</dbReference>
<organism evidence="3 4">
    <name type="scientific">Araneus ventricosus</name>
    <name type="common">Orbweaver spider</name>
    <name type="synonym">Epeira ventricosa</name>
    <dbReference type="NCBI Taxonomy" id="182803"/>
    <lineage>
        <taxon>Eukaryota</taxon>
        <taxon>Metazoa</taxon>
        <taxon>Ecdysozoa</taxon>
        <taxon>Arthropoda</taxon>
        <taxon>Chelicerata</taxon>
        <taxon>Arachnida</taxon>
        <taxon>Araneae</taxon>
        <taxon>Araneomorphae</taxon>
        <taxon>Entelegynae</taxon>
        <taxon>Araneoidea</taxon>
        <taxon>Araneidae</taxon>
        <taxon>Araneus</taxon>
    </lineage>
</organism>
<dbReference type="AlphaFoldDB" id="A0A4Y2GP73"/>
<dbReference type="Pfam" id="PF05699">
    <property type="entry name" value="Dimer_Tnp_hAT"/>
    <property type="match status" value="1"/>
</dbReference>
<dbReference type="EMBL" id="BGPR01001455">
    <property type="protein sequence ID" value="GBM54338.1"/>
    <property type="molecule type" value="Genomic_DNA"/>
</dbReference>
<feature type="compositionally biased region" description="Low complexity" evidence="1">
    <location>
        <begin position="125"/>
        <end position="141"/>
    </location>
</feature>
<feature type="domain" description="HAT C-terminal dimerisation" evidence="2">
    <location>
        <begin position="11"/>
        <end position="74"/>
    </location>
</feature>
<dbReference type="OrthoDB" id="8124016at2759"/>
<accession>A0A4Y2GP73</accession>
<dbReference type="Proteomes" id="UP000499080">
    <property type="component" value="Unassembled WGS sequence"/>
</dbReference>
<evidence type="ECO:0000313" key="4">
    <source>
        <dbReference type="Proteomes" id="UP000499080"/>
    </source>
</evidence>